<sequence>MIKRVIALAISLALLGWLAASGNWRDVGSRLATIPPATLALALSGFLVSYLLRAARIRDEFADVATGHFWAMARVTTAHNAAINVVPFRGGEIALPVLLQREFGVPMGRALVSLLWLRMQDAFVVLLLAAWVWPGLDIVLRALWSIAVLVAAWAVPAWARAHPIGAEPLPGWQGKLAKVRIALAHSTRGAVRSWAWTLSNWIVKLSAQTLLLGALLGQAGLLASAGVLGGELAAILPVQGVAGFGTYEAGVAAALTPHGITLANGLQAALALHLVIIAVAVSAGAAAFVALPAGPHSANANGKSQ</sequence>
<evidence type="ECO:0000256" key="3">
    <source>
        <dbReference type="ARBA" id="ARBA00022692"/>
    </source>
</evidence>
<proteinExistence type="predicted"/>
<keyword evidence="8" id="KW-1185">Reference proteome</keyword>
<dbReference type="Pfam" id="PF03706">
    <property type="entry name" value="LPG_synthase_TM"/>
    <property type="match status" value="1"/>
</dbReference>
<keyword evidence="3 6" id="KW-0812">Transmembrane</keyword>
<protein>
    <submittedName>
        <fullName evidence="7">Flippase-like domain-containing protein</fullName>
    </submittedName>
</protein>
<evidence type="ECO:0000256" key="5">
    <source>
        <dbReference type="ARBA" id="ARBA00023136"/>
    </source>
</evidence>
<keyword evidence="4 6" id="KW-1133">Transmembrane helix</keyword>
<evidence type="ECO:0000256" key="1">
    <source>
        <dbReference type="ARBA" id="ARBA00004651"/>
    </source>
</evidence>
<keyword evidence="5 6" id="KW-0472">Membrane</keyword>
<evidence type="ECO:0000313" key="7">
    <source>
        <dbReference type="EMBL" id="QSI78893.1"/>
    </source>
</evidence>
<dbReference type="Proteomes" id="UP000663570">
    <property type="component" value="Chromosome"/>
</dbReference>
<keyword evidence="2" id="KW-1003">Cell membrane</keyword>
<gene>
    <name evidence="7" type="ORF">JY500_09890</name>
</gene>
<feature type="transmembrane region" description="Helical" evidence="6">
    <location>
        <begin position="138"/>
        <end position="159"/>
    </location>
</feature>
<accession>A0ABX7MB01</accession>
<organism evidence="7 8">
    <name type="scientific">Niveibacterium microcysteis</name>
    <dbReference type="NCBI Taxonomy" id="2811415"/>
    <lineage>
        <taxon>Bacteria</taxon>
        <taxon>Pseudomonadati</taxon>
        <taxon>Pseudomonadota</taxon>
        <taxon>Betaproteobacteria</taxon>
        <taxon>Rhodocyclales</taxon>
        <taxon>Rhodocyclaceae</taxon>
        <taxon>Niveibacterium</taxon>
    </lineage>
</organism>
<feature type="transmembrane region" description="Helical" evidence="6">
    <location>
        <begin position="31"/>
        <end position="52"/>
    </location>
</feature>
<evidence type="ECO:0000256" key="2">
    <source>
        <dbReference type="ARBA" id="ARBA00022475"/>
    </source>
</evidence>
<comment type="subcellular location">
    <subcellularLocation>
        <location evidence="1">Cell membrane</location>
        <topology evidence="1">Multi-pass membrane protein</topology>
    </subcellularLocation>
</comment>
<evidence type="ECO:0000256" key="4">
    <source>
        <dbReference type="ARBA" id="ARBA00022989"/>
    </source>
</evidence>
<feature type="transmembrane region" description="Helical" evidence="6">
    <location>
        <begin position="110"/>
        <end position="132"/>
    </location>
</feature>
<dbReference type="InterPro" id="IPR022791">
    <property type="entry name" value="L-PG_synthase/AglD"/>
</dbReference>
<evidence type="ECO:0000256" key="6">
    <source>
        <dbReference type="SAM" id="Phobius"/>
    </source>
</evidence>
<dbReference type="RefSeq" id="WP_206256230.1">
    <property type="nucleotide sequence ID" value="NZ_CP071060.1"/>
</dbReference>
<name>A0ABX7MB01_9RHOO</name>
<feature type="transmembrane region" description="Helical" evidence="6">
    <location>
        <begin position="268"/>
        <end position="291"/>
    </location>
</feature>
<dbReference type="EMBL" id="CP071060">
    <property type="protein sequence ID" value="QSI78893.1"/>
    <property type="molecule type" value="Genomic_DNA"/>
</dbReference>
<reference evidence="7 8" key="1">
    <citation type="submission" date="2021-02" db="EMBL/GenBank/DDBJ databases">
        <title>Niveibacterium changnyeongensis HC41.</title>
        <authorList>
            <person name="Kang M."/>
        </authorList>
    </citation>
    <scope>NUCLEOTIDE SEQUENCE [LARGE SCALE GENOMIC DNA]</scope>
    <source>
        <strain evidence="7 8">HC41</strain>
    </source>
</reference>
<evidence type="ECO:0000313" key="8">
    <source>
        <dbReference type="Proteomes" id="UP000663570"/>
    </source>
</evidence>